<accession>A0A370H5P8</accession>
<feature type="compositionally biased region" description="Basic residues" evidence="1">
    <location>
        <begin position="43"/>
        <end position="56"/>
    </location>
</feature>
<protein>
    <submittedName>
        <fullName evidence="2">Uncharacterized protein</fullName>
    </submittedName>
</protein>
<reference evidence="2 3" key="1">
    <citation type="submission" date="2018-07" db="EMBL/GenBank/DDBJ databases">
        <title>Genomic Encyclopedia of Type Strains, Phase IV (KMG-IV): sequencing the most valuable type-strain genomes for metagenomic binning, comparative biology and taxonomic classification.</title>
        <authorList>
            <person name="Goeker M."/>
        </authorList>
    </citation>
    <scope>NUCLEOTIDE SEQUENCE [LARGE SCALE GENOMIC DNA]</scope>
    <source>
        <strain evidence="2 3">DSM 44952</strain>
    </source>
</reference>
<feature type="compositionally biased region" description="Basic and acidic residues" evidence="1">
    <location>
        <begin position="58"/>
        <end position="67"/>
    </location>
</feature>
<organism evidence="2 3">
    <name type="scientific">Nocardia mexicana</name>
    <dbReference type="NCBI Taxonomy" id="279262"/>
    <lineage>
        <taxon>Bacteria</taxon>
        <taxon>Bacillati</taxon>
        <taxon>Actinomycetota</taxon>
        <taxon>Actinomycetes</taxon>
        <taxon>Mycobacteriales</taxon>
        <taxon>Nocardiaceae</taxon>
        <taxon>Nocardia</taxon>
    </lineage>
</organism>
<dbReference type="AlphaFoldDB" id="A0A370H5P8"/>
<feature type="region of interest" description="Disordered" evidence="1">
    <location>
        <begin position="29"/>
        <end position="88"/>
    </location>
</feature>
<gene>
    <name evidence="2" type="ORF">DFR68_105289</name>
</gene>
<proteinExistence type="predicted"/>
<evidence type="ECO:0000256" key="1">
    <source>
        <dbReference type="SAM" id="MobiDB-lite"/>
    </source>
</evidence>
<name>A0A370H5P8_9NOCA</name>
<comment type="caution">
    <text evidence="2">The sequence shown here is derived from an EMBL/GenBank/DDBJ whole genome shotgun (WGS) entry which is preliminary data.</text>
</comment>
<dbReference type="Proteomes" id="UP000255355">
    <property type="component" value="Unassembled WGS sequence"/>
</dbReference>
<keyword evidence="3" id="KW-1185">Reference proteome</keyword>
<sequence length="105" mass="11413">MRPDTIGRILRDDCSEYLDGARWLPYGLPGTVSDTTGAGGRMHMSRSAHRCRRGVQRRSSERSHHQAIEGASGGGPDGRRGAVSVTDTPQVAVGSGYEWWFRGLA</sequence>
<dbReference type="EMBL" id="QQAZ01000005">
    <property type="protein sequence ID" value="RDI50812.1"/>
    <property type="molecule type" value="Genomic_DNA"/>
</dbReference>
<evidence type="ECO:0000313" key="3">
    <source>
        <dbReference type="Proteomes" id="UP000255355"/>
    </source>
</evidence>
<dbReference type="STRING" id="1210089.GCA_001613165_02496"/>
<evidence type="ECO:0000313" key="2">
    <source>
        <dbReference type="EMBL" id="RDI50812.1"/>
    </source>
</evidence>